<feature type="transmembrane region" description="Helical" evidence="7">
    <location>
        <begin position="65"/>
        <end position="87"/>
    </location>
</feature>
<keyword evidence="3 7" id="KW-0812">Transmembrane</keyword>
<reference evidence="9 10" key="1">
    <citation type="submission" date="2020-08" db="EMBL/GenBank/DDBJ databases">
        <title>Sequencing the genomes of 1000 actinobacteria strains.</title>
        <authorList>
            <person name="Klenk H.-P."/>
        </authorList>
    </citation>
    <scope>NUCLEOTIDE SEQUENCE [LARGE SCALE GENOMIC DNA]</scope>
    <source>
        <strain evidence="9 10">DSM 27099</strain>
    </source>
</reference>
<accession>A0A7W4V2F3</accession>
<evidence type="ECO:0000259" key="8">
    <source>
        <dbReference type="Pfam" id="PF04024"/>
    </source>
</evidence>
<evidence type="ECO:0000256" key="1">
    <source>
        <dbReference type="ARBA" id="ARBA00004162"/>
    </source>
</evidence>
<dbReference type="Proteomes" id="UP000529310">
    <property type="component" value="Unassembled WGS sequence"/>
</dbReference>
<feature type="region of interest" description="Disordered" evidence="6">
    <location>
        <begin position="1"/>
        <end position="23"/>
    </location>
</feature>
<protein>
    <submittedName>
        <fullName evidence="9">Phage shock protein PspC (Stress-responsive transcriptional regulator)</fullName>
    </submittedName>
</protein>
<comment type="caution">
    <text evidence="9">The sequence shown here is derived from an EMBL/GenBank/DDBJ whole genome shotgun (WGS) entry which is preliminary data.</text>
</comment>
<keyword evidence="5 7" id="KW-0472">Membrane</keyword>
<feature type="region of interest" description="Disordered" evidence="6">
    <location>
        <begin position="170"/>
        <end position="205"/>
    </location>
</feature>
<dbReference type="InterPro" id="IPR007168">
    <property type="entry name" value="Phageshock_PspC_N"/>
</dbReference>
<evidence type="ECO:0000256" key="6">
    <source>
        <dbReference type="SAM" id="MobiDB-lite"/>
    </source>
</evidence>
<feature type="compositionally biased region" description="Pro residues" evidence="6">
    <location>
        <begin position="1"/>
        <end position="21"/>
    </location>
</feature>
<keyword evidence="2" id="KW-1003">Cell membrane</keyword>
<feature type="region of interest" description="Disordered" evidence="6">
    <location>
        <begin position="496"/>
        <end position="518"/>
    </location>
</feature>
<dbReference type="EMBL" id="JACHWQ010000002">
    <property type="protein sequence ID" value="MBB2975632.1"/>
    <property type="molecule type" value="Genomic_DNA"/>
</dbReference>
<feature type="transmembrane region" description="Helical" evidence="7">
    <location>
        <begin position="305"/>
        <end position="328"/>
    </location>
</feature>
<organism evidence="9 10">
    <name type="scientific">Microbacterium endophyticum</name>
    <dbReference type="NCBI Taxonomy" id="1526412"/>
    <lineage>
        <taxon>Bacteria</taxon>
        <taxon>Bacillati</taxon>
        <taxon>Actinomycetota</taxon>
        <taxon>Actinomycetes</taxon>
        <taxon>Micrococcales</taxon>
        <taxon>Microbacteriaceae</taxon>
        <taxon>Microbacterium</taxon>
    </lineage>
</organism>
<dbReference type="AlphaFoldDB" id="A0A7W4V2F3"/>
<keyword evidence="4 7" id="KW-1133">Transmembrane helix</keyword>
<feature type="transmembrane region" description="Helical" evidence="7">
    <location>
        <begin position="146"/>
        <end position="164"/>
    </location>
</feature>
<feature type="domain" description="Phage shock protein PspC N-terminal" evidence="8">
    <location>
        <begin position="38"/>
        <end position="89"/>
    </location>
</feature>
<evidence type="ECO:0000313" key="10">
    <source>
        <dbReference type="Proteomes" id="UP000529310"/>
    </source>
</evidence>
<evidence type="ECO:0000256" key="7">
    <source>
        <dbReference type="SAM" id="Phobius"/>
    </source>
</evidence>
<dbReference type="PANTHER" id="PTHR33885:SF3">
    <property type="entry name" value="PHAGE SHOCK PROTEIN C"/>
    <property type="match status" value="1"/>
</dbReference>
<dbReference type="Pfam" id="PF04024">
    <property type="entry name" value="PspC"/>
    <property type="match status" value="1"/>
</dbReference>
<dbReference type="InterPro" id="IPR052027">
    <property type="entry name" value="PspC"/>
</dbReference>
<dbReference type="GO" id="GO:0005886">
    <property type="term" value="C:plasma membrane"/>
    <property type="evidence" value="ECO:0007669"/>
    <property type="project" value="UniProtKB-SubCell"/>
</dbReference>
<feature type="transmembrane region" description="Helical" evidence="7">
    <location>
        <begin position="335"/>
        <end position="356"/>
    </location>
</feature>
<evidence type="ECO:0000313" key="9">
    <source>
        <dbReference type="EMBL" id="MBB2975632.1"/>
    </source>
</evidence>
<proteinExistence type="predicted"/>
<name>A0A7W4V2F3_9MICO</name>
<sequence length="518" mass="55096">MSDTSTPPPPPAPEPLRPSPRAPRSERFFSWVRGFGISRTDGWLGGVCAGIATRIGIDPAIVRGIVVVTALFGFPMLVLYAMAWALLPDATGTIHLRELMRGGFDPAMVGIGILTLVGLIPIFPWFTIVFTGSASYSWFDASPLRALGTLASLVVLGAIVYFIVRGSRRSPSRTRPAKETFETHVAPASGTSMLAAPAEPPAPATESADDLAAWRTQHEHWRMQHDQWRRDQIDAEQAAREEARRERDAAATAFAAEANERRRIQRWENPRTSGTFLAIATGGALVIGAAVSLWSAAITPDGSDLVAAFGLFAAALTLATSMVVAGALRRRSGFLAFLTVAMLFSGAIATVAPVTISEVNAQNQYVDNTVGPWTASQDKGNLSIYVSVVEPRPAPIEVSKRDGSTTIEVQEGVELELDMTLGSDVVLSGDIVDYASGEGRAVKIPVDSSAIGGAQRINRTFAFSDAAVQTTQVLTLTQESGSVWITFATDEGVPLTDTTVTSSSTETKAATPTPEVTP</sequence>
<evidence type="ECO:0000256" key="3">
    <source>
        <dbReference type="ARBA" id="ARBA00022692"/>
    </source>
</evidence>
<evidence type="ECO:0000256" key="4">
    <source>
        <dbReference type="ARBA" id="ARBA00022989"/>
    </source>
</evidence>
<feature type="transmembrane region" description="Helical" evidence="7">
    <location>
        <begin position="276"/>
        <end position="299"/>
    </location>
</feature>
<dbReference type="PANTHER" id="PTHR33885">
    <property type="entry name" value="PHAGE SHOCK PROTEIN C"/>
    <property type="match status" value="1"/>
</dbReference>
<comment type="subcellular location">
    <subcellularLocation>
        <location evidence="1">Cell membrane</location>
        <topology evidence="1">Single-pass membrane protein</topology>
    </subcellularLocation>
</comment>
<evidence type="ECO:0000256" key="5">
    <source>
        <dbReference type="ARBA" id="ARBA00023136"/>
    </source>
</evidence>
<feature type="transmembrane region" description="Helical" evidence="7">
    <location>
        <begin position="107"/>
        <end position="126"/>
    </location>
</feature>
<evidence type="ECO:0000256" key="2">
    <source>
        <dbReference type="ARBA" id="ARBA00022475"/>
    </source>
</evidence>
<gene>
    <name evidence="9" type="ORF">FHX49_001198</name>
</gene>
<keyword evidence="10" id="KW-1185">Reference proteome</keyword>
<dbReference type="RefSeq" id="WP_165139375.1">
    <property type="nucleotide sequence ID" value="NZ_CP049255.1"/>
</dbReference>